<evidence type="ECO:0000256" key="1">
    <source>
        <dbReference type="SAM" id="MobiDB-lite"/>
    </source>
</evidence>
<keyword evidence="2" id="KW-0472">Membrane</keyword>
<reference evidence="4" key="1">
    <citation type="journal article" date="2019" name="Int. J. Syst. Evol. Microbiol.">
        <title>The Global Catalogue of Microorganisms (GCM) 10K type strain sequencing project: providing services to taxonomists for standard genome sequencing and annotation.</title>
        <authorList>
            <consortium name="The Broad Institute Genomics Platform"/>
            <consortium name="The Broad Institute Genome Sequencing Center for Infectious Disease"/>
            <person name="Wu L."/>
            <person name="Ma J."/>
        </authorList>
    </citation>
    <scope>NUCLEOTIDE SEQUENCE [LARGE SCALE GENOMIC DNA]</scope>
    <source>
        <strain evidence="4">CCUG 53816</strain>
    </source>
</reference>
<keyword evidence="2" id="KW-0812">Transmembrane</keyword>
<dbReference type="RefSeq" id="WP_382262869.1">
    <property type="nucleotide sequence ID" value="NZ_JBHRZO010000074.1"/>
</dbReference>
<feature type="region of interest" description="Disordered" evidence="1">
    <location>
        <begin position="134"/>
        <end position="157"/>
    </location>
</feature>
<comment type="caution">
    <text evidence="3">The sequence shown here is derived from an EMBL/GenBank/DDBJ whole genome shotgun (WGS) entry which is preliminary data.</text>
</comment>
<feature type="compositionally biased region" description="Polar residues" evidence="1">
    <location>
        <begin position="181"/>
        <end position="192"/>
    </location>
</feature>
<feature type="compositionally biased region" description="Polar residues" evidence="1">
    <location>
        <begin position="146"/>
        <end position="156"/>
    </location>
</feature>
<feature type="compositionally biased region" description="Low complexity" evidence="1">
    <location>
        <begin position="171"/>
        <end position="180"/>
    </location>
</feature>
<protein>
    <submittedName>
        <fullName evidence="3">Uncharacterized protein</fullName>
    </submittedName>
</protein>
<feature type="region of interest" description="Disordered" evidence="1">
    <location>
        <begin position="171"/>
        <end position="193"/>
    </location>
</feature>
<evidence type="ECO:0000256" key="2">
    <source>
        <dbReference type="SAM" id="Phobius"/>
    </source>
</evidence>
<dbReference type="InterPro" id="IPR053842">
    <property type="entry name" value="NikA-like"/>
</dbReference>
<feature type="transmembrane region" description="Helical" evidence="2">
    <location>
        <begin position="99"/>
        <end position="123"/>
    </location>
</feature>
<proteinExistence type="predicted"/>
<feature type="region of interest" description="Disordered" evidence="1">
    <location>
        <begin position="210"/>
        <end position="281"/>
    </location>
</feature>
<evidence type="ECO:0000313" key="3">
    <source>
        <dbReference type="EMBL" id="MFC3848532.1"/>
    </source>
</evidence>
<keyword evidence="2" id="KW-1133">Transmembrane helix</keyword>
<gene>
    <name evidence="3" type="ORF">ACFOPX_08445</name>
</gene>
<dbReference type="Proteomes" id="UP001595783">
    <property type="component" value="Unassembled WGS sequence"/>
</dbReference>
<feature type="compositionally biased region" description="Basic and acidic residues" evidence="1">
    <location>
        <begin position="223"/>
        <end position="248"/>
    </location>
</feature>
<name>A0ABV7ZIX8_9HELI</name>
<dbReference type="Pfam" id="PF21983">
    <property type="entry name" value="NikA-like"/>
    <property type="match status" value="1"/>
</dbReference>
<keyword evidence="4" id="KW-1185">Reference proteome</keyword>
<accession>A0ABV7ZIX8</accession>
<dbReference type="EMBL" id="JBHRZO010000074">
    <property type="protein sequence ID" value="MFC3848532.1"/>
    <property type="molecule type" value="Genomic_DNA"/>
</dbReference>
<organism evidence="3 4">
    <name type="scientific">Helicobacter baculiformis</name>
    <dbReference type="NCBI Taxonomy" id="427351"/>
    <lineage>
        <taxon>Bacteria</taxon>
        <taxon>Pseudomonadati</taxon>
        <taxon>Campylobacterota</taxon>
        <taxon>Epsilonproteobacteria</taxon>
        <taxon>Campylobacterales</taxon>
        <taxon>Helicobacteraceae</taxon>
        <taxon>Helicobacter</taxon>
    </lineage>
</organism>
<evidence type="ECO:0000313" key="4">
    <source>
        <dbReference type="Proteomes" id="UP001595783"/>
    </source>
</evidence>
<sequence length="281" mass="32859">MSKENKTSRLNVRFTPSELEQIKHRAQERGLSISEYLCFCALHQQNSAMQQELQEFQRQQETLLQGWKQDLEEKASTQIQEVRLEQETKFKKLEQKVKICQIGIITLAIFLTITIVFIIFLLLDKSQESQAQAQDNSLHLQEKATQRPSHQSQQKGQIKIEQRLLNQKLQNNTQPQQQGQVKSHQSNLQLQEPVQVEQRPFNLQLRHDTPIQKPQMQDNAQLHPKEDISKELMEIGRELQEQEREKTHQSTQPPEEDKSKTLPLQTSPDTPQDWDHVPSTP</sequence>